<gene>
    <name evidence="5 6" type="primary">glsA</name>
    <name evidence="6" type="ORF">GCM10022276_19780</name>
</gene>
<dbReference type="InterPro" id="IPR015868">
    <property type="entry name" value="Glutaminase"/>
</dbReference>
<organism evidence="6 7">
    <name type="scientific">Sphingomonas limnosediminicola</name>
    <dbReference type="NCBI Taxonomy" id="940133"/>
    <lineage>
        <taxon>Bacteria</taxon>
        <taxon>Pseudomonadati</taxon>
        <taxon>Pseudomonadota</taxon>
        <taxon>Alphaproteobacteria</taxon>
        <taxon>Sphingomonadales</taxon>
        <taxon>Sphingomonadaceae</taxon>
        <taxon>Sphingomonas</taxon>
    </lineage>
</organism>
<sequence length="351" mass="37036">MEDLKLTRRGIMGALVAGAAASTIDLGIPQTAFAQGRGQAGWMGSINSALQSAYNQYKSLNEGKNADYIPALAQVPSTYFGIALCTGDGKVYEAGDTKQLFSIQSISKVFTAALVMQESGDQKIEDTVGVDATGQVFNSINAVEQFKGKEMNPFVNPGAIATVGNVKGSSPDEVWAKILKIHSDFAGRQLDVNQPVYKSESDTNQRNRAISSLMSAYERFPMDPAVAVDLYTRQCSINVSAHDLAVMGATLAFGGRNPVTGKQVIDSSHVPGLLAIMSTAGMYDDSGKWLFHTGLPTKSGVGGGLVGVSPGKFGIGTFAPPLDAAGNSVRGQRAITDIVRQLGANPYAQFR</sequence>
<reference evidence="7" key="1">
    <citation type="journal article" date="2019" name="Int. J. Syst. Evol. Microbiol.">
        <title>The Global Catalogue of Microorganisms (GCM) 10K type strain sequencing project: providing services to taxonomists for standard genome sequencing and annotation.</title>
        <authorList>
            <consortium name="The Broad Institute Genomics Platform"/>
            <consortium name="The Broad Institute Genome Sequencing Center for Infectious Disease"/>
            <person name="Wu L."/>
            <person name="Ma J."/>
        </authorList>
    </citation>
    <scope>NUCLEOTIDE SEQUENCE [LARGE SCALE GENOMIC DNA]</scope>
    <source>
        <strain evidence="7">JCM 17543</strain>
    </source>
</reference>
<dbReference type="InterPro" id="IPR012338">
    <property type="entry name" value="Beta-lactam/transpept-like"/>
</dbReference>
<comment type="caution">
    <text evidence="6">The sequence shown here is derived from an EMBL/GenBank/DDBJ whole genome shotgun (WGS) entry which is preliminary data.</text>
</comment>
<evidence type="ECO:0000256" key="2">
    <source>
        <dbReference type="ARBA" id="ARBA00012918"/>
    </source>
</evidence>
<comment type="catalytic activity">
    <reaction evidence="4 5">
        <text>L-glutamine + H2O = L-glutamate + NH4(+)</text>
        <dbReference type="Rhea" id="RHEA:15889"/>
        <dbReference type="ChEBI" id="CHEBI:15377"/>
        <dbReference type="ChEBI" id="CHEBI:28938"/>
        <dbReference type="ChEBI" id="CHEBI:29985"/>
        <dbReference type="ChEBI" id="CHEBI:58359"/>
        <dbReference type="EC" id="3.5.1.2"/>
    </reaction>
</comment>
<keyword evidence="3 5" id="KW-0378">Hydrolase</keyword>
<dbReference type="PROSITE" id="PS51318">
    <property type="entry name" value="TAT"/>
    <property type="match status" value="1"/>
</dbReference>
<dbReference type="PANTHER" id="PTHR12544:SF48">
    <property type="entry name" value="GLUTAMINASE 1"/>
    <property type="match status" value="1"/>
</dbReference>
<dbReference type="InterPro" id="IPR006311">
    <property type="entry name" value="TAT_signal"/>
</dbReference>
<dbReference type="EC" id="3.5.1.2" evidence="2 5"/>
<feature type="binding site" evidence="5">
    <location>
        <position position="156"/>
    </location>
    <ligand>
        <name>substrate</name>
    </ligand>
</feature>
<dbReference type="HAMAP" id="MF_00313">
    <property type="entry name" value="Glutaminase"/>
    <property type="match status" value="1"/>
</dbReference>
<dbReference type="Gene3D" id="3.40.710.10">
    <property type="entry name" value="DD-peptidase/beta-lactamase superfamily"/>
    <property type="match status" value="1"/>
</dbReference>
<evidence type="ECO:0000256" key="5">
    <source>
        <dbReference type="HAMAP-Rule" id="MF_00313"/>
    </source>
</evidence>
<feature type="binding site" evidence="5">
    <location>
        <position position="207"/>
    </location>
    <ligand>
        <name>substrate</name>
    </ligand>
</feature>
<evidence type="ECO:0000313" key="7">
    <source>
        <dbReference type="Proteomes" id="UP001500827"/>
    </source>
</evidence>
<feature type="binding site" evidence="5">
    <location>
        <position position="200"/>
    </location>
    <ligand>
        <name>substrate</name>
    </ligand>
</feature>
<keyword evidence="7" id="KW-1185">Reference proteome</keyword>
<evidence type="ECO:0000256" key="1">
    <source>
        <dbReference type="ARBA" id="ARBA00011076"/>
    </source>
</evidence>
<feature type="binding site" evidence="5">
    <location>
        <position position="105"/>
    </location>
    <ligand>
        <name>substrate</name>
    </ligand>
</feature>
<evidence type="ECO:0000313" key="6">
    <source>
        <dbReference type="EMBL" id="GAA3901021.1"/>
    </source>
</evidence>
<dbReference type="RefSeq" id="WP_344699524.1">
    <property type="nucleotide sequence ID" value="NZ_BAABBM010000001.1"/>
</dbReference>
<evidence type="ECO:0000256" key="4">
    <source>
        <dbReference type="ARBA" id="ARBA00049534"/>
    </source>
</evidence>
<comment type="similarity">
    <text evidence="1 5">Belongs to the glutaminase family.</text>
</comment>
<dbReference type="NCBIfam" id="TIGR03814">
    <property type="entry name" value="Gln_ase"/>
    <property type="match status" value="1"/>
</dbReference>
<protein>
    <recommendedName>
        <fullName evidence="2 5">Glutaminase</fullName>
        <ecNumber evidence="2 5">3.5.1.2</ecNumber>
    </recommendedName>
</protein>
<proteinExistence type="inferred from homology"/>
<comment type="subunit">
    <text evidence="5">Homotetramer.</text>
</comment>
<feature type="binding site" evidence="5">
    <location>
        <position position="231"/>
    </location>
    <ligand>
        <name>substrate</name>
    </ligand>
</feature>
<evidence type="ECO:0000256" key="3">
    <source>
        <dbReference type="ARBA" id="ARBA00022801"/>
    </source>
</evidence>
<dbReference type="SUPFAM" id="SSF56601">
    <property type="entry name" value="beta-lactamase/transpeptidase-like"/>
    <property type="match status" value="1"/>
</dbReference>
<keyword evidence="5" id="KW-0007">Acetylation</keyword>
<feature type="binding site" evidence="5">
    <location>
        <position position="301"/>
    </location>
    <ligand>
        <name>substrate</name>
    </ligand>
</feature>
<accession>A0ABP7LK64</accession>
<dbReference type="NCBIfam" id="NF009020">
    <property type="entry name" value="PRK12356.1"/>
    <property type="match status" value="1"/>
</dbReference>
<name>A0ABP7LK64_9SPHN</name>
<dbReference type="PANTHER" id="PTHR12544">
    <property type="entry name" value="GLUTAMINASE"/>
    <property type="match status" value="1"/>
</dbReference>
<dbReference type="EMBL" id="BAABBM010000001">
    <property type="protein sequence ID" value="GAA3901021.1"/>
    <property type="molecule type" value="Genomic_DNA"/>
</dbReference>
<feature type="binding site" evidence="5">
    <location>
        <position position="283"/>
    </location>
    <ligand>
        <name>substrate</name>
    </ligand>
</feature>
<dbReference type="Pfam" id="PF04960">
    <property type="entry name" value="Glutaminase"/>
    <property type="match status" value="1"/>
</dbReference>
<dbReference type="Proteomes" id="UP001500827">
    <property type="component" value="Unassembled WGS sequence"/>
</dbReference>